<accession>A0A818ZXH4</accession>
<dbReference type="PANTHER" id="PTHR12984">
    <property type="entry name" value="SCY1-RELATED S/T PROTEIN KINASE-LIKE"/>
    <property type="match status" value="1"/>
</dbReference>
<dbReference type="GO" id="GO:0005524">
    <property type="term" value="F:ATP binding"/>
    <property type="evidence" value="ECO:0007669"/>
    <property type="project" value="InterPro"/>
</dbReference>
<dbReference type="Proteomes" id="UP000663868">
    <property type="component" value="Unassembled WGS sequence"/>
</dbReference>
<dbReference type="InterPro" id="IPR036941">
    <property type="entry name" value="Rcpt_L-dom_sf"/>
</dbReference>
<name>A0A818ZXH4_9BILA</name>
<dbReference type="Pfam" id="PF07714">
    <property type="entry name" value="PK_Tyr_Ser-Thr"/>
    <property type="match status" value="1"/>
</dbReference>
<dbReference type="InterPro" id="IPR011989">
    <property type="entry name" value="ARM-like"/>
</dbReference>
<dbReference type="Gene3D" id="3.30.200.20">
    <property type="entry name" value="Phosphorylase Kinase, domain 1"/>
    <property type="match status" value="1"/>
</dbReference>
<dbReference type="InterPro" id="IPR001245">
    <property type="entry name" value="Ser-Thr/Tyr_kinase_cat_dom"/>
</dbReference>
<dbReference type="InterPro" id="IPR011009">
    <property type="entry name" value="Kinase-like_dom_sf"/>
</dbReference>
<evidence type="ECO:0000259" key="9">
    <source>
        <dbReference type="PROSITE" id="PS50011"/>
    </source>
</evidence>
<evidence type="ECO:0000313" key="11">
    <source>
        <dbReference type="Proteomes" id="UP000663868"/>
    </source>
</evidence>
<dbReference type="PANTHER" id="PTHR12984:SF3">
    <property type="entry name" value="N-TERMINAL KINASE-LIKE PROTEIN"/>
    <property type="match status" value="1"/>
</dbReference>
<feature type="compositionally biased region" description="Basic and acidic residues" evidence="8">
    <location>
        <begin position="679"/>
        <end position="689"/>
    </location>
</feature>
<organism evidence="10 11">
    <name type="scientific">Adineta steineri</name>
    <dbReference type="NCBI Taxonomy" id="433720"/>
    <lineage>
        <taxon>Eukaryota</taxon>
        <taxon>Metazoa</taxon>
        <taxon>Spiralia</taxon>
        <taxon>Gnathifera</taxon>
        <taxon>Rotifera</taxon>
        <taxon>Eurotatoria</taxon>
        <taxon>Bdelloidea</taxon>
        <taxon>Adinetida</taxon>
        <taxon>Adinetidae</taxon>
        <taxon>Adineta</taxon>
    </lineage>
</organism>
<dbReference type="SUPFAM" id="SSF52058">
    <property type="entry name" value="L domain-like"/>
    <property type="match status" value="1"/>
</dbReference>
<evidence type="ECO:0000256" key="5">
    <source>
        <dbReference type="ARBA" id="ARBA00040972"/>
    </source>
</evidence>
<evidence type="ECO:0000256" key="6">
    <source>
        <dbReference type="ARBA" id="ARBA00042347"/>
    </source>
</evidence>
<dbReference type="InterPro" id="IPR051177">
    <property type="entry name" value="CIK-Related_Protein"/>
</dbReference>
<proteinExistence type="inferred from homology"/>
<comment type="function">
    <text evidence="7">Regulates COPI-mediated retrograde protein traffic at the interface between the Golgi apparatus and the endoplasmic reticulum. Involved in the maintenance of the Golgi apparatus morphology.</text>
</comment>
<sequence length="1023" mass="114248">MWSSFFSGGKDPLKDLGYEVLSDSQTTTSNPRSIWTILNGKKKTTGDLVTIFSCQNESHIHLAKAALKRMKTLRHPNVLVYLDGVESDKAVYVVTEKAVSLETYLNELKQNETNFNSENLLEIAWGLQQLCRVLTFLHDDCKLSHGNINTSTVFVDTKSCDWKLACLEFVQSITEEQINVPSRFLPACQRYEPPAGPNKKGGDSQKARDIWFVGTLIWEIFNGSGATSASSYRQLGSIPRPLSAAYGELINSNPSLRCSLDKFCQSPFIQNNSLVESLLFLEQIQLKDPGEKQTFFNSLADKVDQFPSHINERKLLPLLFTAYEFGSSGSAVLPTLFKLGKRLSDNDYKKRIVPIITKLFASTDRMTRFRLLQQLDTYVEHLTPAVVNDDLFTHICTGFTDQEPAIREATVKAMLFLASKLNYKNLNIELMKHFSRLQTSDDQGVIRTNTIVCLGKIAALLNPSLRARLLISAFGRGTQDPFGPSRQASIYALNHSERFFTLKDIATKILPIVCHATIDPELDVRQQAFKTIQVFIKKLETVSEKPELAIEMEKEVNSTNVGGTAANETSWTSWALTSLSSNIGKLTTKPQQPSVNLTLAKSDSGTTLAKNDSQNTLANTSTTPKGHTSHEQSPVKTSVSTKLQTRAEKEEQSRQSTALATYFNKTNDDDVIDDDEEDKTPWDDMKSNDWGDTQEINDDFSKPSAPAPAPSSSSLSFQSTTVKSSSAINAASWSQDKPASQTKNDWDTDAFFNDVLTSSTKPKLKTTRLCGDVRVTLFELRRGLDVHALAACEIILGSVTYAPMHSLTNVNTTTTTPIRFPYLREVYGYILLGYSSLRSFSSMFPRLSIIHGRELYHSYSLIIMDNFLLDELGLTSLINIRRGNIIIARNAHLCYAKSLRWNDIMETKQTQVITRQNRDNCAFCPTCPSACWSPTQCQQRCSSHCKGNCLSETVCCPIECVGGCYYGNITKPSNLICNACRNMRIYATGTCVQQCPQNMLKVNYELFLSLDAKTLSFMPIVKQ</sequence>
<comment type="caution">
    <text evidence="10">The sequence shown here is derived from an EMBL/GenBank/DDBJ whole genome shotgun (WGS) entry which is preliminary data.</text>
</comment>
<keyword evidence="2" id="KW-0418">Kinase</keyword>
<evidence type="ECO:0000256" key="2">
    <source>
        <dbReference type="ARBA" id="ARBA00023137"/>
    </source>
</evidence>
<feature type="compositionally biased region" description="Polar residues" evidence="8">
    <location>
        <begin position="601"/>
        <end position="644"/>
    </location>
</feature>
<dbReference type="GO" id="GO:0004713">
    <property type="term" value="F:protein tyrosine kinase activity"/>
    <property type="evidence" value="ECO:0007669"/>
    <property type="project" value="UniProtKB-KW"/>
</dbReference>
<dbReference type="GO" id="GO:0016020">
    <property type="term" value="C:membrane"/>
    <property type="evidence" value="ECO:0007669"/>
    <property type="project" value="UniProtKB-SubCell"/>
</dbReference>
<dbReference type="Pfam" id="PF01030">
    <property type="entry name" value="Recep_L_domain"/>
    <property type="match status" value="1"/>
</dbReference>
<keyword evidence="2" id="KW-0808">Transferase</keyword>
<evidence type="ECO:0000256" key="8">
    <source>
        <dbReference type="SAM" id="MobiDB-lite"/>
    </source>
</evidence>
<dbReference type="Gene3D" id="1.10.510.10">
    <property type="entry name" value="Transferase(Phosphotransferase) domain 1"/>
    <property type="match status" value="1"/>
</dbReference>
<comment type="similarity">
    <text evidence="4">Belongs to the protein kinase superfamily.</text>
</comment>
<dbReference type="InterPro" id="IPR016024">
    <property type="entry name" value="ARM-type_fold"/>
</dbReference>
<feature type="compositionally biased region" description="Polar residues" evidence="8">
    <location>
        <begin position="654"/>
        <end position="665"/>
    </location>
</feature>
<dbReference type="InterPro" id="IPR006211">
    <property type="entry name" value="Furin-like_Cys-rich_dom"/>
</dbReference>
<gene>
    <name evidence="10" type="ORF">KXQ929_LOCUS15640</name>
</gene>
<dbReference type="InterPro" id="IPR006212">
    <property type="entry name" value="Furin_repeat"/>
</dbReference>
<dbReference type="EMBL" id="CAJOBB010000916">
    <property type="protein sequence ID" value="CAF3775905.1"/>
    <property type="molecule type" value="Genomic_DNA"/>
</dbReference>
<dbReference type="InterPro" id="IPR000719">
    <property type="entry name" value="Prot_kinase_dom"/>
</dbReference>
<dbReference type="SUPFAM" id="SSF48371">
    <property type="entry name" value="ARM repeat"/>
    <property type="match status" value="1"/>
</dbReference>
<reference evidence="10" key="1">
    <citation type="submission" date="2021-02" db="EMBL/GenBank/DDBJ databases">
        <authorList>
            <person name="Nowell W R."/>
        </authorList>
    </citation>
    <scope>NUCLEOTIDE SEQUENCE</scope>
</reference>
<dbReference type="Gene3D" id="3.80.20.20">
    <property type="entry name" value="Receptor L-domain"/>
    <property type="match status" value="1"/>
</dbReference>
<dbReference type="CDD" id="cd00064">
    <property type="entry name" value="FU"/>
    <property type="match status" value="1"/>
</dbReference>
<dbReference type="PROSITE" id="PS50011">
    <property type="entry name" value="PROTEIN_KINASE_DOM"/>
    <property type="match status" value="1"/>
</dbReference>
<comment type="subcellular location">
    <subcellularLocation>
        <location evidence="1">Membrane</location>
        <topology evidence="1">Single-pass type I membrane protein</topology>
    </subcellularLocation>
</comment>
<evidence type="ECO:0000256" key="1">
    <source>
        <dbReference type="ARBA" id="ARBA00004479"/>
    </source>
</evidence>
<dbReference type="SUPFAM" id="SSF56112">
    <property type="entry name" value="Protein kinase-like (PK-like)"/>
    <property type="match status" value="1"/>
</dbReference>
<feature type="domain" description="Protein kinase" evidence="9">
    <location>
        <begin position="1"/>
        <end position="307"/>
    </location>
</feature>
<dbReference type="Gene3D" id="1.25.10.10">
    <property type="entry name" value="Leucine-rich Repeat Variant"/>
    <property type="match status" value="1"/>
</dbReference>
<evidence type="ECO:0000256" key="7">
    <source>
        <dbReference type="ARBA" id="ARBA00056114"/>
    </source>
</evidence>
<dbReference type="AlphaFoldDB" id="A0A818ZXH4"/>
<keyword evidence="2" id="KW-0829">Tyrosine-protein kinase</keyword>
<dbReference type="Pfam" id="PF00757">
    <property type="entry name" value="Furin-like"/>
    <property type="match status" value="1"/>
</dbReference>
<feature type="region of interest" description="Disordered" evidence="8">
    <location>
        <begin position="601"/>
        <end position="718"/>
    </location>
</feature>
<dbReference type="InterPro" id="IPR000494">
    <property type="entry name" value="Rcpt_L-dom"/>
</dbReference>
<evidence type="ECO:0000256" key="4">
    <source>
        <dbReference type="ARBA" id="ARBA00038349"/>
    </source>
</evidence>
<feature type="compositionally biased region" description="Acidic residues" evidence="8">
    <location>
        <begin position="669"/>
        <end position="678"/>
    </location>
</feature>
<evidence type="ECO:0000256" key="3">
    <source>
        <dbReference type="ARBA" id="ARBA00023180"/>
    </source>
</evidence>
<keyword evidence="3" id="KW-0325">Glycoprotein</keyword>
<protein>
    <recommendedName>
        <fullName evidence="5">N-terminal kinase-like protein</fullName>
    </recommendedName>
    <alternativeName>
        <fullName evidence="6">SCY1-like protein 1</fullName>
    </alternativeName>
</protein>
<evidence type="ECO:0000313" key="10">
    <source>
        <dbReference type="EMBL" id="CAF3775905.1"/>
    </source>
</evidence>